<feature type="region of interest" description="Disordered" evidence="1">
    <location>
        <begin position="1"/>
        <end position="22"/>
    </location>
</feature>
<protein>
    <submittedName>
        <fullName evidence="2">Uncharacterized protein</fullName>
    </submittedName>
</protein>
<evidence type="ECO:0000256" key="1">
    <source>
        <dbReference type="SAM" id="MobiDB-lite"/>
    </source>
</evidence>
<organism evidence="2 3">
    <name type="scientific">Streptomyces rapamycinicus (strain ATCC 29253 / DSM 41530 / NRRL 5491 / AYB-994)</name>
    <name type="common">Streptomyces hygroscopicus (strain ATCC 29253)</name>
    <dbReference type="NCBI Taxonomy" id="1343740"/>
    <lineage>
        <taxon>Bacteria</taxon>
        <taxon>Bacillati</taxon>
        <taxon>Actinomycetota</taxon>
        <taxon>Actinomycetes</taxon>
        <taxon>Kitasatosporales</taxon>
        <taxon>Streptomycetaceae</taxon>
        <taxon>Streptomyces</taxon>
        <taxon>Streptomyces violaceusniger group</taxon>
    </lineage>
</organism>
<dbReference type="AlphaFoldDB" id="A0A0A0N393"/>
<reference evidence="2 3" key="1">
    <citation type="journal article" date="2018" name="J. Biol. Chem.">
        <title>Discovery of the actinoplanic acid pathway in Streptomyces rapamycinicus reveals a genetically conserved synergism with rapamycin.</title>
        <authorList>
            <person name="Mrak P."/>
            <person name="Krastel P."/>
            <person name="Pivk Lukancic P."/>
            <person name="Tao J."/>
            <person name="Pistorius D."/>
            <person name="Moore C.M."/>
        </authorList>
    </citation>
    <scope>NUCLEOTIDE SEQUENCE [LARGE SCALE GENOMIC DNA]</scope>
    <source>
        <strain evidence="2 3">NRRL 5491</strain>
    </source>
</reference>
<dbReference type="RefSeq" id="WP_020865208.1">
    <property type="nucleotide sequence ID" value="NC_022785.1"/>
</dbReference>
<proteinExistence type="predicted"/>
<evidence type="ECO:0000313" key="2">
    <source>
        <dbReference type="EMBL" id="RLV76107.1"/>
    </source>
</evidence>
<evidence type="ECO:0000313" key="3">
    <source>
        <dbReference type="Proteomes" id="UP000281594"/>
    </source>
</evidence>
<dbReference type="KEGG" id="src:M271_00875"/>
<dbReference type="Proteomes" id="UP000281594">
    <property type="component" value="Unassembled WGS sequence"/>
</dbReference>
<dbReference type="HOGENOM" id="CLU_2290131_0_0_11"/>
<dbReference type="EMBL" id="QYCY01000002">
    <property type="protein sequence ID" value="RLV76107.1"/>
    <property type="molecule type" value="Genomic_DNA"/>
</dbReference>
<comment type="caution">
    <text evidence="2">The sequence shown here is derived from an EMBL/GenBank/DDBJ whole genome shotgun (WGS) entry which is preliminary data.</text>
</comment>
<sequence>MLGRTEEAEAQARRAYATEQNRRWFRAHPNGADTVAAAAKAADTARERTAEYLLATRLEQLHEQTAAHAETGTAEAVRWRDRPRELAARPLDGDTAGAVIA</sequence>
<accession>A0A0A0N393</accession>
<name>A0A0A0N393_STRRN</name>
<gene>
    <name evidence="2" type="ORF">D3C57_142815</name>
</gene>
<feature type="compositionally biased region" description="Basic and acidic residues" evidence="1">
    <location>
        <begin position="1"/>
        <end position="12"/>
    </location>
</feature>